<dbReference type="SUPFAM" id="SSF53720">
    <property type="entry name" value="ALDH-like"/>
    <property type="match status" value="1"/>
</dbReference>
<keyword evidence="7" id="KW-1185">Reference proteome</keyword>
<dbReference type="PROSITE" id="PS00687">
    <property type="entry name" value="ALDEHYDE_DEHYDR_GLU"/>
    <property type="match status" value="1"/>
</dbReference>
<dbReference type="Gene3D" id="3.40.605.10">
    <property type="entry name" value="Aldehyde Dehydrogenase, Chain A, domain 1"/>
    <property type="match status" value="1"/>
</dbReference>
<evidence type="ECO:0000313" key="6">
    <source>
        <dbReference type="EMBL" id="QUT08116.1"/>
    </source>
</evidence>
<protein>
    <submittedName>
        <fullName evidence="6">Aldehyde dehydrogenase family protein</fullName>
    </submittedName>
</protein>
<evidence type="ECO:0000259" key="5">
    <source>
        <dbReference type="Pfam" id="PF00171"/>
    </source>
</evidence>
<sequence>MTGSFIGNDWAEPVDGQFEDIINPATEAVYGVATVGSVKDCDKAIAAARKAFDTGPWRRMSFRDRARKMEQLHTALMARSDEIIDMIIAEAGCARAEAAGLLFAIPLQQLAADIEEAYRREEVQPLPYMVNPGWGGDKVLGAGVKQRVPVGVVAAITPFNAGFFLNVVKSSAALITGNSVVLKPSPYTPFQAWILAETIRELDFPPGVFNVVTGGVDVAQLLTTDPRVDMVSFTGSDAVGSAIMAQAAPTLKRLLLELGGKSALIVREDADLDVAAGSAFWNITCETGQGCCLFTRHIVHNKIKDAFIEKMTAMASTANVGDPSDPAVTVGPLIRAKERDRVAGMVDAAVADGAKVVFGGKRPAHLDKGFFYEPTLLTNVDNSAVIARKEIFGPVGIVMGFDTDEEALAIANDSEFGLGGGVISSDRGRAFEMALQLDAGFIVNNEGPGAKHPAAPFGGFKRSGYGRESGTEGLDAYTDLKSIVFRAG</sequence>
<feature type="active site" evidence="3">
    <location>
        <position position="257"/>
    </location>
</feature>
<name>A0A975KB25_9SPHN</name>
<organism evidence="6 7">
    <name type="scientific">Sphingobium phenoxybenzoativorans</name>
    <dbReference type="NCBI Taxonomy" id="1592790"/>
    <lineage>
        <taxon>Bacteria</taxon>
        <taxon>Pseudomonadati</taxon>
        <taxon>Pseudomonadota</taxon>
        <taxon>Alphaproteobacteria</taxon>
        <taxon>Sphingomonadales</taxon>
        <taxon>Sphingomonadaceae</taxon>
        <taxon>Sphingobium</taxon>
    </lineage>
</organism>
<dbReference type="PANTHER" id="PTHR42804:SF1">
    <property type="entry name" value="ALDEHYDE DEHYDROGENASE-RELATED"/>
    <property type="match status" value="1"/>
</dbReference>
<dbReference type="CDD" id="cd07089">
    <property type="entry name" value="ALDH_CddD-AldA-like"/>
    <property type="match status" value="1"/>
</dbReference>
<comment type="similarity">
    <text evidence="1 4">Belongs to the aldehyde dehydrogenase family.</text>
</comment>
<evidence type="ECO:0000313" key="7">
    <source>
        <dbReference type="Proteomes" id="UP000681425"/>
    </source>
</evidence>
<dbReference type="FunFam" id="3.40.309.10:FF:000009">
    <property type="entry name" value="Aldehyde dehydrogenase A"/>
    <property type="match status" value="1"/>
</dbReference>
<proteinExistence type="inferred from homology"/>
<dbReference type="GO" id="GO:0016620">
    <property type="term" value="F:oxidoreductase activity, acting on the aldehyde or oxo group of donors, NAD or NADP as acceptor"/>
    <property type="evidence" value="ECO:0007669"/>
    <property type="project" value="InterPro"/>
</dbReference>
<gene>
    <name evidence="6" type="ORF">KFK14_04675</name>
</gene>
<evidence type="ECO:0000256" key="1">
    <source>
        <dbReference type="ARBA" id="ARBA00009986"/>
    </source>
</evidence>
<dbReference type="EMBL" id="CP073910">
    <property type="protein sequence ID" value="QUT08116.1"/>
    <property type="molecule type" value="Genomic_DNA"/>
</dbReference>
<evidence type="ECO:0000256" key="2">
    <source>
        <dbReference type="ARBA" id="ARBA00023002"/>
    </source>
</evidence>
<evidence type="ECO:0000256" key="4">
    <source>
        <dbReference type="RuleBase" id="RU003345"/>
    </source>
</evidence>
<dbReference type="AlphaFoldDB" id="A0A975KB25"/>
<dbReference type="InterPro" id="IPR016162">
    <property type="entry name" value="Ald_DH_N"/>
</dbReference>
<dbReference type="Pfam" id="PF00171">
    <property type="entry name" value="Aldedh"/>
    <property type="match status" value="1"/>
</dbReference>
<dbReference type="InterPro" id="IPR029510">
    <property type="entry name" value="Ald_DH_CS_GLU"/>
</dbReference>
<dbReference type="InterPro" id="IPR016163">
    <property type="entry name" value="Ald_DH_C"/>
</dbReference>
<dbReference type="InterPro" id="IPR015590">
    <property type="entry name" value="Aldehyde_DH_dom"/>
</dbReference>
<accession>A0A975KB25</accession>
<dbReference type="PANTHER" id="PTHR42804">
    <property type="entry name" value="ALDEHYDE DEHYDROGENASE"/>
    <property type="match status" value="1"/>
</dbReference>
<evidence type="ECO:0000256" key="3">
    <source>
        <dbReference type="PROSITE-ProRule" id="PRU10007"/>
    </source>
</evidence>
<dbReference type="Proteomes" id="UP000681425">
    <property type="component" value="Chromosome"/>
</dbReference>
<feature type="domain" description="Aldehyde dehydrogenase" evidence="5">
    <location>
        <begin position="14"/>
        <end position="483"/>
    </location>
</feature>
<keyword evidence="2 4" id="KW-0560">Oxidoreductase</keyword>
<reference evidence="6" key="1">
    <citation type="submission" date="2021-04" db="EMBL/GenBank/DDBJ databases">
        <title>Isolation of p-tert-butylphenol degrading bacteria Sphingobium phenoxybenzoativorans Tas13 from active sludge.</title>
        <authorList>
            <person name="Li Y."/>
        </authorList>
    </citation>
    <scope>NUCLEOTIDE SEQUENCE</scope>
    <source>
        <strain evidence="6">Tas13</strain>
    </source>
</reference>
<dbReference type="InterPro" id="IPR016161">
    <property type="entry name" value="Ald_DH/histidinol_DH"/>
</dbReference>
<dbReference type="KEGG" id="spph:KFK14_04675"/>
<dbReference type="Gene3D" id="3.40.309.10">
    <property type="entry name" value="Aldehyde Dehydrogenase, Chain A, domain 2"/>
    <property type="match status" value="1"/>
</dbReference>